<evidence type="ECO:0000313" key="1">
    <source>
        <dbReference type="EMBL" id="MEK6464088.1"/>
    </source>
</evidence>
<dbReference type="RefSeq" id="WP_346106969.1">
    <property type="nucleotide sequence ID" value="NZ_BAAAOD010000071.1"/>
</dbReference>
<protein>
    <submittedName>
        <fullName evidence="1">Uncharacterized protein</fullName>
    </submittedName>
</protein>
<dbReference type="Proteomes" id="UP001367513">
    <property type="component" value="Unassembled WGS sequence"/>
</dbReference>
<proteinExistence type="predicted"/>
<evidence type="ECO:0000313" key="2">
    <source>
        <dbReference type="Proteomes" id="UP001367513"/>
    </source>
</evidence>
<accession>A0ABU9ACM0</accession>
<organism evidence="1 2">
    <name type="scientific">Pseudonocardia alni subsp. carboxydivorans</name>
    <dbReference type="NCBI Taxonomy" id="415010"/>
    <lineage>
        <taxon>Bacteria</taxon>
        <taxon>Bacillati</taxon>
        <taxon>Actinomycetota</taxon>
        <taxon>Actinomycetes</taxon>
        <taxon>Pseudonocardiales</taxon>
        <taxon>Pseudonocardiaceae</taxon>
        <taxon>Pseudonocardia</taxon>
    </lineage>
</organism>
<name>A0ABU9ACM0_PSEA5</name>
<dbReference type="EMBL" id="JBBPIX010000004">
    <property type="protein sequence ID" value="MEK6464088.1"/>
    <property type="molecule type" value="Genomic_DNA"/>
</dbReference>
<comment type="caution">
    <text evidence="1">The sequence shown here is derived from an EMBL/GenBank/DDBJ whole genome shotgun (WGS) entry which is preliminary data.</text>
</comment>
<gene>
    <name evidence="1" type="ORF">WG925_10125</name>
</gene>
<reference evidence="1 2" key="1">
    <citation type="submission" date="2024-03" db="EMBL/GenBank/DDBJ databases">
        <title>Draft genome sequence of Pseudonocardia carboxydivorans JCM 14827.</title>
        <authorList>
            <person name="Duangmal K."/>
        </authorList>
    </citation>
    <scope>NUCLEOTIDE SEQUENCE [LARGE SCALE GENOMIC DNA]</scope>
    <source>
        <strain evidence="1 2">JCM 14827</strain>
    </source>
</reference>
<sequence>MPTAGSPVLDRFDGWICGLGTTSGRRIVVGHWPDTPLGPFTDVMTESADGHRTLLAPTGEVAEFVSATYTFDEVRVVPVSHTVDDDRRRVVAGPLEVSWRIGGRPLLGRLLRAVPGPLAVHPWWLRVIDPIARRAVPGVRTVGSAGGGRREYYGARDLHRVAAAWARWDDGDCGGLAPVVPPVRFGFGSAPATPSHVRITTLVERSLT</sequence>
<keyword evidence="2" id="KW-1185">Reference proteome</keyword>